<proteinExistence type="predicted"/>
<accession>A0A8S1KKV8</accession>
<dbReference type="EMBL" id="CAJJDM010000020">
    <property type="protein sequence ID" value="CAD8054803.1"/>
    <property type="molecule type" value="Genomic_DNA"/>
</dbReference>
<evidence type="ECO:0000313" key="2">
    <source>
        <dbReference type="EMBL" id="CAD8054803.1"/>
    </source>
</evidence>
<feature type="domain" description="Far11/STRP C-terminal" evidence="1">
    <location>
        <begin position="189"/>
        <end position="357"/>
    </location>
</feature>
<evidence type="ECO:0000259" key="1">
    <source>
        <dbReference type="Pfam" id="PF11882"/>
    </source>
</evidence>
<dbReference type="InterPro" id="IPR021819">
    <property type="entry name" value="Far11/STRP_C"/>
</dbReference>
<dbReference type="OMA" id="ISEVYCK"/>
<dbReference type="AlphaFoldDB" id="A0A8S1KKV8"/>
<reference evidence="2" key="1">
    <citation type="submission" date="2021-01" db="EMBL/GenBank/DDBJ databases">
        <authorList>
            <consortium name="Genoscope - CEA"/>
            <person name="William W."/>
        </authorList>
    </citation>
    <scope>NUCLEOTIDE SEQUENCE</scope>
</reference>
<sequence>MIAQNIGMLFSQVELLYFQKVEAPMDLDQTLDLMEVGRKKDLNQLSKIYLSFMKSYLAVNDKMLIAINHKAIIQSEIYIPKIIEDLKLIMEIIQNYEDRQDQYPSQLALVLNWILATLTLIIIQSKNNCYKIIESLLLKLIKFSLKIIYIPLKKVMIIFLVLLQIELNEELPSDGQYWLKMSEYQKAIKQPSKFFMKNASNTEQFYRRLILSQDENQMGQIIVVGLLRGLVKTAGSVSNNQQGVDIHREWEEYYLNDSKLASADYAKYKEQSNQQQDLRTQKNEVIDEFDRHRIVLNYAITEFLLLFLKKLRNNCKVQCSYLIQLITDANGVLVFLKFFEKFNPQTISSTKIDYDQLNTQQILEQCVSNLVKLIYITCNNFSDKINNYLIDYKEYLAIKKFPGMFPENKKIKKYSHLLLKIQILNFNKKNLKLGNTMKLISEVYCKYKQNTKNENKNISKQDQLLDSLYKFEKCQDKIYNCDIIQSQEELRKLHFDYNNYHYNNTIDSIPVYNDAEPNYKQNDYLEKLQNQPIDHDFISKYEEWLEENVWDYYD</sequence>
<organism evidence="2 3">
    <name type="scientific">Paramecium primaurelia</name>
    <dbReference type="NCBI Taxonomy" id="5886"/>
    <lineage>
        <taxon>Eukaryota</taxon>
        <taxon>Sar</taxon>
        <taxon>Alveolata</taxon>
        <taxon>Ciliophora</taxon>
        <taxon>Intramacronucleata</taxon>
        <taxon>Oligohymenophorea</taxon>
        <taxon>Peniculida</taxon>
        <taxon>Parameciidae</taxon>
        <taxon>Paramecium</taxon>
    </lineage>
</organism>
<comment type="caution">
    <text evidence="2">The sequence shown here is derived from an EMBL/GenBank/DDBJ whole genome shotgun (WGS) entry which is preliminary data.</text>
</comment>
<dbReference type="Pfam" id="PF11882">
    <property type="entry name" value="DUF3402"/>
    <property type="match status" value="1"/>
</dbReference>
<keyword evidence="3" id="KW-1185">Reference proteome</keyword>
<name>A0A8S1KKV8_PARPR</name>
<dbReference type="Proteomes" id="UP000688137">
    <property type="component" value="Unassembled WGS sequence"/>
</dbReference>
<protein>
    <recommendedName>
        <fullName evidence="1">Far11/STRP C-terminal domain-containing protein</fullName>
    </recommendedName>
</protein>
<gene>
    <name evidence="2" type="ORF">PPRIM_AZ9-3.1.T0220215</name>
</gene>
<evidence type="ECO:0000313" key="3">
    <source>
        <dbReference type="Proteomes" id="UP000688137"/>
    </source>
</evidence>